<evidence type="ECO:0000313" key="2">
    <source>
        <dbReference type="EMBL" id="NMC63353.1"/>
    </source>
</evidence>
<reference evidence="2 3" key="1">
    <citation type="journal article" date="2020" name="Biotechnol. Biofuels">
        <title>New insights from the biogas microbiome by comprehensive genome-resolved metagenomics of nearly 1600 species originating from multiple anaerobic digesters.</title>
        <authorList>
            <person name="Campanaro S."/>
            <person name="Treu L."/>
            <person name="Rodriguez-R L.M."/>
            <person name="Kovalovszki A."/>
            <person name="Ziels R.M."/>
            <person name="Maus I."/>
            <person name="Zhu X."/>
            <person name="Kougias P.G."/>
            <person name="Basile A."/>
            <person name="Luo G."/>
            <person name="Schluter A."/>
            <person name="Konstantinidis K.T."/>
            <person name="Angelidaki I."/>
        </authorList>
    </citation>
    <scope>NUCLEOTIDE SEQUENCE [LARGE SCALE GENOMIC DNA]</scope>
    <source>
        <strain evidence="2">AS27yjCOA_65</strain>
    </source>
</reference>
<evidence type="ECO:0000313" key="3">
    <source>
        <dbReference type="Proteomes" id="UP000524246"/>
    </source>
</evidence>
<dbReference type="Proteomes" id="UP000524246">
    <property type="component" value="Unassembled WGS sequence"/>
</dbReference>
<dbReference type="EMBL" id="JAAZON010000419">
    <property type="protein sequence ID" value="NMC63353.1"/>
    <property type="molecule type" value="Genomic_DNA"/>
</dbReference>
<gene>
    <name evidence="2" type="ORF">GYA55_09325</name>
</gene>
<dbReference type="InterPro" id="IPR023346">
    <property type="entry name" value="Lysozyme-like_dom_sf"/>
</dbReference>
<comment type="caution">
    <text evidence="2">The sequence shown here is derived from an EMBL/GenBank/DDBJ whole genome shotgun (WGS) entry which is preliminary data.</text>
</comment>
<feature type="domain" description="TtsA-like Glycoside hydrolase family 108" evidence="1">
    <location>
        <begin position="6"/>
        <end position="81"/>
    </location>
</feature>
<accession>A0A7X9FS81</accession>
<dbReference type="SUPFAM" id="SSF53955">
    <property type="entry name" value="Lysozyme-like"/>
    <property type="match status" value="1"/>
</dbReference>
<dbReference type="Gene3D" id="1.20.141.10">
    <property type="entry name" value="Chitosanase, subunit A, domain 1"/>
    <property type="match status" value="1"/>
</dbReference>
<organism evidence="2 3">
    <name type="scientific">SAR324 cluster bacterium</name>
    <dbReference type="NCBI Taxonomy" id="2024889"/>
    <lineage>
        <taxon>Bacteria</taxon>
        <taxon>Deltaproteobacteria</taxon>
        <taxon>SAR324 cluster</taxon>
    </lineage>
</organism>
<protein>
    <recommendedName>
        <fullName evidence="1">TtsA-like Glycoside hydrolase family 108 domain-containing protein</fullName>
    </recommendedName>
</protein>
<dbReference type="AlphaFoldDB" id="A0A7X9FS81"/>
<name>A0A7X9FS81_9DELT</name>
<dbReference type="InterPro" id="IPR008565">
    <property type="entry name" value="TtsA-like_GH18_dom"/>
</dbReference>
<dbReference type="Pfam" id="PF05838">
    <property type="entry name" value="Glyco_hydro_108"/>
    <property type="match status" value="1"/>
</dbReference>
<evidence type="ECO:0000259" key="1">
    <source>
        <dbReference type="Pfam" id="PF05838"/>
    </source>
</evidence>
<sequence length="365" mass="42042">MSKRDAATDGSGDTLWGVTQRTYQNYHKMHKGCKKCSHSVMQMTTQEHKDIFYKMYWKRFNIERLPPRVAWVVMDFAVNGGRPTTWKFEAARKIGIKFSSTEDFYRKINRLSPQQEDVYLHKLIGLKANYYGEIIERSFQRRKNAALKQGLSNNAAVLKAARSSLMRFHDGWQNRLIELACAVELEPNQDYFSTAYLVPRELKPPLNKRYGIDFGLTPNREGYLEAKVDGTPSLQQRYDDLKIVTKTKGVRLVNTGSNIGSAETSKEFKQAYRSLEWVIRAAEKNPNTSLKPQHINALIVRLQKLRDYYKVGFLKNLGSGFNYGSMYRSLKKVLNLLEASSSNGLQLSSTNKHAFEELLSKLKER</sequence>
<proteinExistence type="predicted"/>